<dbReference type="Proteomes" id="UP000317494">
    <property type="component" value="Unassembled WGS sequence"/>
</dbReference>
<feature type="region of interest" description="Disordered" evidence="1">
    <location>
        <begin position="409"/>
        <end position="428"/>
    </location>
</feature>
<feature type="region of interest" description="Disordered" evidence="1">
    <location>
        <begin position="465"/>
        <end position="490"/>
    </location>
</feature>
<feature type="region of interest" description="Disordered" evidence="1">
    <location>
        <begin position="317"/>
        <end position="345"/>
    </location>
</feature>
<gene>
    <name evidence="2" type="ORF">SeMB42_g03506</name>
</gene>
<evidence type="ECO:0000313" key="3">
    <source>
        <dbReference type="Proteomes" id="UP000317494"/>
    </source>
</evidence>
<dbReference type="VEuPathDB" id="FungiDB:SeMB42_g03506"/>
<name>A0A507D6N1_9FUNG</name>
<evidence type="ECO:0000313" key="2">
    <source>
        <dbReference type="EMBL" id="TPX46995.1"/>
    </source>
</evidence>
<accession>A0A507D6N1</accession>
<dbReference type="AlphaFoldDB" id="A0A507D6N1"/>
<protein>
    <submittedName>
        <fullName evidence="2">Uncharacterized protein</fullName>
    </submittedName>
</protein>
<evidence type="ECO:0000256" key="1">
    <source>
        <dbReference type="SAM" id="MobiDB-lite"/>
    </source>
</evidence>
<sequence>MHSRQHRQVPAMSRLSKIHMVIVIIVFLVLHIRAADDKEKMNKVAAAMVKRRHRAAGRTKKTRDNHDLKYLFTRMGELSSTMRAREGYVPVGLTREDLLQDPSPGDSRERLNALMKAHAYQYERFGRIQEYSQRLANLMQRYLSLEVKHGVSLGVVAPHIQTILTPNGESSHEWDSLICKLRRQRDNVDQLIGKMMKNKIRVSPKDAMDESVLGLSLRFSPEGCTMEPNSKMLDEWLHRVMEYNALWSEMCRYKSKQLRVVLKDASTPPELREKLQCRQREVLEQRGTYFPTACKYAQELIERDVYASLPLDGKRPPFDANSISGGGDEVHISEGNVPGASSEWVEPNYDQEDENMLSQLLEESGSPSLPFQESLVDNQASTGSYHVEPYPPISQGFTCNQDFVCQSSPGVEASGGEENPHHGITPGQQYLPKELFDFYSVPVEEYWSQAFRHYPPIEKNVMPSSPLYPNNAHADEAGSSNEQQYRFDRH</sequence>
<reference evidence="2 3" key="1">
    <citation type="journal article" date="2019" name="Sci. Rep.">
        <title>Comparative genomics of chytrid fungi reveal insights into the obligate biotrophic and pathogenic lifestyle of Synchytrium endobioticum.</title>
        <authorList>
            <person name="van de Vossenberg B.T.L.H."/>
            <person name="Warris S."/>
            <person name="Nguyen H.D.T."/>
            <person name="van Gent-Pelzer M.P.E."/>
            <person name="Joly D.L."/>
            <person name="van de Geest H.C."/>
            <person name="Bonants P.J.M."/>
            <person name="Smith D.S."/>
            <person name="Levesque C.A."/>
            <person name="van der Lee T.A.J."/>
        </authorList>
    </citation>
    <scope>NUCLEOTIDE SEQUENCE [LARGE SCALE GENOMIC DNA]</scope>
    <source>
        <strain evidence="2 3">MB42</strain>
    </source>
</reference>
<proteinExistence type="predicted"/>
<dbReference type="EMBL" id="QEAN01000125">
    <property type="protein sequence ID" value="TPX46995.1"/>
    <property type="molecule type" value="Genomic_DNA"/>
</dbReference>
<comment type="caution">
    <text evidence="2">The sequence shown here is derived from an EMBL/GenBank/DDBJ whole genome shotgun (WGS) entry which is preliminary data.</text>
</comment>
<keyword evidence="3" id="KW-1185">Reference proteome</keyword>
<organism evidence="2 3">
    <name type="scientific">Synchytrium endobioticum</name>
    <dbReference type="NCBI Taxonomy" id="286115"/>
    <lineage>
        <taxon>Eukaryota</taxon>
        <taxon>Fungi</taxon>
        <taxon>Fungi incertae sedis</taxon>
        <taxon>Chytridiomycota</taxon>
        <taxon>Chytridiomycota incertae sedis</taxon>
        <taxon>Chytridiomycetes</taxon>
        <taxon>Synchytriales</taxon>
        <taxon>Synchytriaceae</taxon>
        <taxon>Synchytrium</taxon>
    </lineage>
</organism>